<organism evidence="6 7">
    <name type="scientific">Streptomyces alkaliterrae</name>
    <dbReference type="NCBI Taxonomy" id="2213162"/>
    <lineage>
        <taxon>Bacteria</taxon>
        <taxon>Bacillati</taxon>
        <taxon>Actinomycetota</taxon>
        <taxon>Actinomycetes</taxon>
        <taxon>Kitasatosporales</taxon>
        <taxon>Streptomycetaceae</taxon>
        <taxon>Streptomyces</taxon>
    </lineage>
</organism>
<comment type="caution">
    <text evidence="6">The sequence shown here is derived from an EMBL/GenBank/DDBJ whole genome shotgun (WGS) entry which is preliminary data.</text>
</comment>
<evidence type="ECO:0000313" key="7">
    <source>
        <dbReference type="Proteomes" id="UP000320857"/>
    </source>
</evidence>
<dbReference type="GO" id="GO:0003700">
    <property type="term" value="F:DNA-binding transcription factor activity"/>
    <property type="evidence" value="ECO:0007669"/>
    <property type="project" value="InterPro"/>
</dbReference>
<reference evidence="6 7" key="1">
    <citation type="submission" date="2019-10" db="EMBL/GenBank/DDBJ databases">
        <title>Streptomyces sp. nov., a novel actinobacterium isolated from alkaline environment.</title>
        <authorList>
            <person name="Golinska P."/>
        </authorList>
    </citation>
    <scope>NUCLEOTIDE SEQUENCE [LARGE SCALE GENOMIC DNA]</scope>
    <source>
        <strain evidence="6 7">OF1</strain>
    </source>
</reference>
<dbReference type="PANTHER" id="PTHR33154">
    <property type="entry name" value="TRANSCRIPTIONAL REGULATOR, ARSR FAMILY"/>
    <property type="match status" value="1"/>
</dbReference>
<keyword evidence="2" id="KW-0238">DNA-binding</keyword>
<evidence type="ECO:0000313" key="8">
    <source>
        <dbReference type="Proteomes" id="UP000517765"/>
    </source>
</evidence>
<keyword evidence="7" id="KW-1185">Reference proteome</keyword>
<dbReference type="SUPFAM" id="SSF46785">
    <property type="entry name" value="Winged helix' DNA-binding domain"/>
    <property type="match status" value="1"/>
</dbReference>
<dbReference type="GO" id="GO:0003677">
    <property type="term" value="F:DNA binding"/>
    <property type="evidence" value="ECO:0007669"/>
    <property type="project" value="UniProtKB-KW"/>
</dbReference>
<protein>
    <submittedName>
        <fullName evidence="6">Metalloregulator ArsR/SmtB family transcription factor</fullName>
    </submittedName>
    <submittedName>
        <fullName evidence="5">Winged helix-turn-helix transcriptional regulator</fullName>
    </submittedName>
</protein>
<proteinExistence type="predicted"/>
<dbReference type="Pfam" id="PF19361">
    <property type="entry name" value="DUF5937"/>
    <property type="match status" value="1"/>
</dbReference>
<dbReference type="AlphaFoldDB" id="A0A5P0YSA8"/>
<dbReference type="EMBL" id="VJYK02000144">
    <property type="protein sequence ID" value="MQS03158.1"/>
    <property type="molecule type" value="Genomic_DNA"/>
</dbReference>
<dbReference type="InterPro" id="IPR036390">
    <property type="entry name" value="WH_DNA-bd_sf"/>
</dbReference>
<dbReference type="PROSITE" id="PS50987">
    <property type="entry name" value="HTH_ARSR_2"/>
    <property type="match status" value="1"/>
</dbReference>
<dbReference type="RefSeq" id="WP_143648741.1">
    <property type="nucleotide sequence ID" value="NZ_JABJXA010000014.1"/>
</dbReference>
<dbReference type="PANTHER" id="PTHR33154:SF33">
    <property type="entry name" value="TRANSCRIPTIONAL REPRESSOR SDPR"/>
    <property type="match status" value="1"/>
</dbReference>
<dbReference type="InterPro" id="IPR011991">
    <property type="entry name" value="ArsR-like_HTH"/>
</dbReference>
<dbReference type="InterPro" id="IPR051081">
    <property type="entry name" value="HTH_MetalResp_TranReg"/>
</dbReference>
<dbReference type="OrthoDB" id="3396564at2"/>
<dbReference type="Proteomes" id="UP000320857">
    <property type="component" value="Unassembled WGS sequence"/>
</dbReference>
<evidence type="ECO:0000256" key="3">
    <source>
        <dbReference type="ARBA" id="ARBA00023163"/>
    </source>
</evidence>
<dbReference type="SMART" id="SM00418">
    <property type="entry name" value="HTH_ARSR"/>
    <property type="match status" value="1"/>
</dbReference>
<feature type="domain" description="HTH arsR-type" evidence="4">
    <location>
        <begin position="276"/>
        <end position="368"/>
    </location>
</feature>
<accession>A0A5P0YSA8</accession>
<reference evidence="8" key="2">
    <citation type="submission" date="2020-05" db="EMBL/GenBank/DDBJ databases">
        <title>Classification of alakaliphilic streptomycetes isolated from an alkaline soil next to Lonar Crater, India and a proposal for the recognition of Streptomyces alkaliterrae sp. nov.</title>
        <authorList>
            <person name="Golinska P."/>
        </authorList>
    </citation>
    <scope>NUCLEOTIDE SEQUENCE [LARGE SCALE GENOMIC DNA]</scope>
    <source>
        <strain evidence="8">OF8</strain>
    </source>
</reference>
<dbReference type="InterPro" id="IPR036388">
    <property type="entry name" value="WH-like_DNA-bd_sf"/>
</dbReference>
<dbReference type="InterPro" id="IPR045981">
    <property type="entry name" value="DUF5937"/>
</dbReference>
<name>A0A5P0YSA8_9ACTN</name>
<keyword evidence="3" id="KW-0804">Transcription</keyword>
<dbReference type="Proteomes" id="UP000517765">
    <property type="component" value="Unassembled WGS sequence"/>
</dbReference>
<sequence length="368" mass="40411">MSVAIDITGLPAERVVFAPSPLSELGAALHVLSEPGHHPGLHAWATTTTAQLKPDLAGRLAEADFLWRSTRADIMLPTGARPGATLTEELDTLDTMDDERFVQAALEINCSADYYGKGRSPLADPAARERALDRAAARGPRQLDFARHLLTDPPTVRSWIRRLFEDCDQAFFADTWQRVQPQLAADARRKTELLQRHGLADALAAVSPAVTVDHTGPGTRILVDKLSDGRTDANAGSEQGVTLVPTTFGWPHLLVLHAPGWRPVIEYPLTAPEMRPGPHSVQLMERRLEALAHPLRMRLCRHLARAPYTTGELAAALAVSAPEVSRHLKVLRQAGLLRTRRQGRYVQHQMDVPVVARLGSDLLEAILR</sequence>
<dbReference type="Gene3D" id="1.10.10.10">
    <property type="entry name" value="Winged helix-like DNA-binding domain superfamily/Winged helix DNA-binding domain"/>
    <property type="match status" value="1"/>
</dbReference>
<dbReference type="EMBL" id="JABJXA010000014">
    <property type="protein sequence ID" value="MBB1257976.1"/>
    <property type="molecule type" value="Genomic_DNA"/>
</dbReference>
<reference evidence="5" key="3">
    <citation type="journal article" name="Syst. Appl. Microbiol.">
        <title>Streptomyces alkaliterrae sp. nov., isolated from an alkaline soil, and emended descriptions of Streptomyces alkaliphilus, Streptomyces calidiresistens and Streptomyces durbertensis.</title>
        <authorList>
            <person name="Swiecimska M."/>
            <person name="Golinska P."/>
            <person name="Nouioui I."/>
            <person name="Wypij M."/>
            <person name="Rai M."/>
            <person name="Sangal V."/>
            <person name="Goodfellow M."/>
        </authorList>
    </citation>
    <scope>NUCLEOTIDE SEQUENCE</scope>
    <source>
        <strain evidence="5">OF8</strain>
    </source>
</reference>
<evidence type="ECO:0000259" key="4">
    <source>
        <dbReference type="PROSITE" id="PS50987"/>
    </source>
</evidence>
<keyword evidence="1" id="KW-0805">Transcription regulation</keyword>
<dbReference type="NCBIfam" id="NF033788">
    <property type="entry name" value="HTH_metalloreg"/>
    <property type="match status" value="1"/>
</dbReference>
<dbReference type="Pfam" id="PF12840">
    <property type="entry name" value="HTH_20"/>
    <property type="match status" value="1"/>
</dbReference>
<evidence type="ECO:0000313" key="6">
    <source>
        <dbReference type="EMBL" id="MQS03158.1"/>
    </source>
</evidence>
<evidence type="ECO:0000256" key="1">
    <source>
        <dbReference type="ARBA" id="ARBA00023015"/>
    </source>
</evidence>
<dbReference type="PRINTS" id="PR00778">
    <property type="entry name" value="HTHARSR"/>
</dbReference>
<evidence type="ECO:0000313" key="5">
    <source>
        <dbReference type="EMBL" id="MBB1257976.1"/>
    </source>
</evidence>
<gene>
    <name evidence="6" type="ORF">FNX44_015005</name>
    <name evidence="5" type="ORF">H3147_03915</name>
</gene>
<dbReference type="CDD" id="cd00090">
    <property type="entry name" value="HTH_ARSR"/>
    <property type="match status" value="1"/>
</dbReference>
<evidence type="ECO:0000256" key="2">
    <source>
        <dbReference type="ARBA" id="ARBA00023125"/>
    </source>
</evidence>
<dbReference type="InterPro" id="IPR001845">
    <property type="entry name" value="HTH_ArsR_DNA-bd_dom"/>
</dbReference>